<accession>A0A6G1BR09</accession>
<organism evidence="1 2">
    <name type="scientific">Oryza meyeriana var. granulata</name>
    <dbReference type="NCBI Taxonomy" id="110450"/>
    <lineage>
        <taxon>Eukaryota</taxon>
        <taxon>Viridiplantae</taxon>
        <taxon>Streptophyta</taxon>
        <taxon>Embryophyta</taxon>
        <taxon>Tracheophyta</taxon>
        <taxon>Spermatophyta</taxon>
        <taxon>Magnoliopsida</taxon>
        <taxon>Liliopsida</taxon>
        <taxon>Poales</taxon>
        <taxon>Poaceae</taxon>
        <taxon>BOP clade</taxon>
        <taxon>Oryzoideae</taxon>
        <taxon>Oryzeae</taxon>
        <taxon>Oryzinae</taxon>
        <taxon>Oryza</taxon>
        <taxon>Oryza meyeriana</taxon>
    </lineage>
</organism>
<keyword evidence="2" id="KW-1185">Reference proteome</keyword>
<evidence type="ECO:0000313" key="1">
    <source>
        <dbReference type="EMBL" id="KAF0890488.1"/>
    </source>
</evidence>
<sequence length="80" mass="8868">MAHVSKAQHGTAALQAPGVHRGDRTLVVVGFDGTKEVDINELEVYMKEKPIRWVDPTGEGAQFDILSWLDRLKKGRTPKA</sequence>
<comment type="caution">
    <text evidence="1">The sequence shown here is derived from an EMBL/GenBank/DDBJ whole genome shotgun (WGS) entry which is preliminary data.</text>
</comment>
<gene>
    <name evidence="1" type="ORF">E2562_002846</name>
</gene>
<dbReference type="EMBL" id="SPHZ02000011">
    <property type="protein sequence ID" value="KAF0890488.1"/>
    <property type="molecule type" value="Genomic_DNA"/>
</dbReference>
<proteinExistence type="predicted"/>
<evidence type="ECO:0000313" key="2">
    <source>
        <dbReference type="Proteomes" id="UP000479710"/>
    </source>
</evidence>
<dbReference type="AlphaFoldDB" id="A0A6G1BR09"/>
<name>A0A6G1BR09_9ORYZ</name>
<protein>
    <submittedName>
        <fullName evidence="1">Uncharacterized protein</fullName>
    </submittedName>
</protein>
<reference evidence="1 2" key="1">
    <citation type="submission" date="2019-11" db="EMBL/GenBank/DDBJ databases">
        <title>Whole genome sequence of Oryza granulata.</title>
        <authorList>
            <person name="Li W."/>
        </authorList>
    </citation>
    <scope>NUCLEOTIDE SEQUENCE [LARGE SCALE GENOMIC DNA]</scope>
    <source>
        <strain evidence="2">cv. Menghai</strain>
        <tissue evidence="1">Leaf</tissue>
    </source>
</reference>
<dbReference type="Proteomes" id="UP000479710">
    <property type="component" value="Unassembled WGS sequence"/>
</dbReference>